<organism evidence="2 3">
    <name type="scientific">Sphingomonas daechungensis</name>
    <dbReference type="NCBI Taxonomy" id="1176646"/>
    <lineage>
        <taxon>Bacteria</taxon>
        <taxon>Pseudomonadati</taxon>
        <taxon>Pseudomonadota</taxon>
        <taxon>Alphaproteobacteria</taxon>
        <taxon>Sphingomonadales</taxon>
        <taxon>Sphingomonadaceae</taxon>
        <taxon>Sphingomonas</taxon>
    </lineage>
</organism>
<dbReference type="InterPro" id="IPR036736">
    <property type="entry name" value="ACP-like_sf"/>
</dbReference>
<dbReference type="InterPro" id="IPR009081">
    <property type="entry name" value="PP-bd_ACP"/>
</dbReference>
<feature type="domain" description="Carrier" evidence="1">
    <location>
        <begin position="11"/>
        <end position="92"/>
    </location>
</feature>
<dbReference type="Pfam" id="PF00550">
    <property type="entry name" value="PP-binding"/>
    <property type="match status" value="1"/>
</dbReference>
<dbReference type="Proteomes" id="UP000516134">
    <property type="component" value="Chromosome"/>
</dbReference>
<dbReference type="PROSITE" id="PS50075">
    <property type="entry name" value="CARRIER"/>
    <property type="match status" value="1"/>
</dbReference>
<dbReference type="SUPFAM" id="SSF47336">
    <property type="entry name" value="ACP-like"/>
    <property type="match status" value="1"/>
</dbReference>
<proteinExistence type="predicted"/>
<protein>
    <submittedName>
        <fullName evidence="2">Acyl carrier protein</fullName>
    </submittedName>
</protein>
<evidence type="ECO:0000313" key="3">
    <source>
        <dbReference type="Proteomes" id="UP000516134"/>
    </source>
</evidence>
<accession>A0ABX6T3I4</accession>
<gene>
    <name evidence="2" type="ORF">H9L15_09465</name>
</gene>
<sequence length="94" mass="10210">MNKVEKAPDEIIAEVTLRELLSQVLGLAESQVSGFADSTALFGSLPEFDSMAVANFLTALEERLGVLIEDDDVDAEDFASFGSLLAFVERLQSR</sequence>
<evidence type="ECO:0000259" key="1">
    <source>
        <dbReference type="PROSITE" id="PS50075"/>
    </source>
</evidence>
<name>A0ABX6T3I4_9SPHN</name>
<evidence type="ECO:0000313" key="2">
    <source>
        <dbReference type="EMBL" id="QNP44441.1"/>
    </source>
</evidence>
<dbReference type="Gene3D" id="1.10.1200.10">
    <property type="entry name" value="ACP-like"/>
    <property type="match status" value="1"/>
</dbReference>
<reference evidence="2 3" key="1">
    <citation type="submission" date="2020-08" db="EMBL/GenBank/DDBJ databases">
        <title>Genome sequence of Sphingomonas daechungensis KACC 18115T.</title>
        <authorList>
            <person name="Hyun D.-W."/>
            <person name="Bae J.-W."/>
        </authorList>
    </citation>
    <scope>NUCLEOTIDE SEQUENCE [LARGE SCALE GENOMIC DNA]</scope>
    <source>
        <strain evidence="2 3">KACC 18115</strain>
    </source>
</reference>
<keyword evidence="3" id="KW-1185">Reference proteome</keyword>
<dbReference type="EMBL" id="CP060780">
    <property type="protein sequence ID" value="QNP44441.1"/>
    <property type="molecule type" value="Genomic_DNA"/>
</dbReference>